<evidence type="ECO:0000313" key="1">
    <source>
        <dbReference type="Proteomes" id="UP000887576"/>
    </source>
</evidence>
<sequence>MFDSAGHESKQTAGPDCLPVMYHAVDAKKPYEDVQKSFEPLTTWLEEIALRDKIEVAIVSRRVITSSAILVPSSNAKAKDPSQDSDDGSKPIIEINPRHPVIKELLRKVEANKEDKNAFCAAQLLFNSAVPLSGQVSEEKAKYNKNLERVLHLLLDLKMIEATEHAEEQA</sequence>
<protein>
    <submittedName>
        <fullName evidence="2">Uncharacterized protein</fullName>
    </submittedName>
</protein>
<proteinExistence type="predicted"/>
<evidence type="ECO:0000313" key="2">
    <source>
        <dbReference type="WBParaSite" id="JU765_v2.g2246.t1"/>
    </source>
</evidence>
<organism evidence="1 2">
    <name type="scientific">Panagrolaimus sp. JU765</name>
    <dbReference type="NCBI Taxonomy" id="591449"/>
    <lineage>
        <taxon>Eukaryota</taxon>
        <taxon>Metazoa</taxon>
        <taxon>Ecdysozoa</taxon>
        <taxon>Nematoda</taxon>
        <taxon>Chromadorea</taxon>
        <taxon>Rhabditida</taxon>
        <taxon>Tylenchina</taxon>
        <taxon>Panagrolaimomorpha</taxon>
        <taxon>Panagrolaimoidea</taxon>
        <taxon>Panagrolaimidae</taxon>
        <taxon>Panagrolaimus</taxon>
    </lineage>
</organism>
<name>A0AC34R0F3_9BILA</name>
<reference evidence="2" key="1">
    <citation type="submission" date="2022-11" db="UniProtKB">
        <authorList>
            <consortium name="WormBaseParasite"/>
        </authorList>
    </citation>
    <scope>IDENTIFICATION</scope>
</reference>
<dbReference type="Proteomes" id="UP000887576">
    <property type="component" value="Unplaced"/>
</dbReference>
<dbReference type="WBParaSite" id="JU765_v2.g2246.t1">
    <property type="protein sequence ID" value="JU765_v2.g2246.t1"/>
    <property type="gene ID" value="JU765_v2.g2246"/>
</dbReference>
<accession>A0AC34R0F3</accession>